<evidence type="ECO:0000256" key="7">
    <source>
        <dbReference type="ARBA" id="ARBA00023242"/>
    </source>
</evidence>
<evidence type="ECO:0000256" key="6">
    <source>
        <dbReference type="ARBA" id="ARBA00022490"/>
    </source>
</evidence>
<dbReference type="Pfam" id="PF14474">
    <property type="entry name" value="RTC4"/>
    <property type="match status" value="1"/>
</dbReference>
<feature type="compositionally biased region" description="Basic and acidic residues" evidence="8">
    <location>
        <begin position="121"/>
        <end position="132"/>
    </location>
</feature>
<dbReference type="EMBL" id="JBFMKM010000001">
    <property type="protein sequence ID" value="KAL1311645.1"/>
    <property type="molecule type" value="Genomic_DNA"/>
</dbReference>
<comment type="similarity">
    <text evidence="4">Belongs to the RTC4 family.</text>
</comment>
<comment type="function">
    <text evidence="1">May be involved in a process influencing telomere capping.</text>
</comment>
<keyword evidence="7" id="KW-0539">Nucleus</keyword>
<evidence type="ECO:0000313" key="10">
    <source>
        <dbReference type="EMBL" id="KAL1311645.1"/>
    </source>
</evidence>
<sequence>MNGLTRAAKPLLRTVNNKPHATVKDHEENTRRPLHQIKNTTLTEDVYREPESGDNASSGSGSGSGSEDDQKNIKGYNARPPQKLIRAPRSTEIHGSTGSKRSYASLANPKVSSRRTVTDSGRAEVDADSKIDDYDDNEAENIVFSQSSQKRQRVGYGKSAALKRPKGLSSQDGGSKRNASGASQGSTTRSGKSVSFRPPSGVMESTTEPSAQQGGPKFRRPVGYAAGHLPSSTESPPHGSRSRSSSLSSLSSHDEHEVIEVKPPASSAEHASAPCPICGEEVDETFKQDFLIERCGTKRMNFRLQELFCKLHKARAAKKTWEEREYPEIDWATLPARLGTHNQRIHDVLCGTAHSPYRDELEKRLRSGKSKTPGQTLENEAHGGSQVGYYGSKGEKVMTAYILQTFGTELRQRAGSDRVISAKGVSGGVSGYLQSVLVPEMALALVMEDADCSVEKARQILAESSDIGDALNEAEEETVPQSIDVSDADDRYGAEEHYDDDLLNI</sequence>
<keyword evidence="6" id="KW-0963">Cytoplasm</keyword>
<protein>
    <recommendedName>
        <fullName evidence="5">Restriction of telomere capping protein 4</fullName>
    </recommendedName>
</protein>
<feature type="compositionally biased region" description="Low complexity" evidence="8">
    <location>
        <begin position="242"/>
        <end position="251"/>
    </location>
</feature>
<evidence type="ECO:0000259" key="9">
    <source>
        <dbReference type="SMART" id="SM01312"/>
    </source>
</evidence>
<dbReference type="InterPro" id="IPR028094">
    <property type="entry name" value="RTC4_C"/>
</dbReference>
<evidence type="ECO:0000256" key="8">
    <source>
        <dbReference type="SAM" id="MobiDB-lite"/>
    </source>
</evidence>
<feature type="domain" description="Restriction of telomere capping protein 4 C-terminal" evidence="9">
    <location>
        <begin position="348"/>
        <end position="474"/>
    </location>
</feature>
<evidence type="ECO:0000256" key="1">
    <source>
        <dbReference type="ARBA" id="ARBA00002738"/>
    </source>
</evidence>
<comment type="subcellular location">
    <subcellularLocation>
        <location evidence="3">Cytoplasm</location>
    </subcellularLocation>
    <subcellularLocation>
        <location evidence="2">Nucleus</location>
    </subcellularLocation>
</comment>
<evidence type="ECO:0000256" key="4">
    <source>
        <dbReference type="ARBA" id="ARBA00009461"/>
    </source>
</evidence>
<keyword evidence="11" id="KW-1185">Reference proteome</keyword>
<dbReference type="RefSeq" id="XP_069204494.1">
    <property type="nucleotide sequence ID" value="XM_069340983.1"/>
</dbReference>
<comment type="caution">
    <text evidence="10">The sequence shown here is derived from an EMBL/GenBank/DDBJ whole genome shotgun (WGS) entry which is preliminary data.</text>
</comment>
<name>A0ABR3PQ02_9PEZI</name>
<gene>
    <name evidence="10" type="ORF">AAFC00_001755</name>
</gene>
<accession>A0ABR3PQ02</accession>
<feature type="compositionally biased region" description="Polar residues" evidence="8">
    <location>
        <begin position="203"/>
        <end position="213"/>
    </location>
</feature>
<dbReference type="SMART" id="SM01312">
    <property type="entry name" value="RTC4"/>
    <property type="match status" value="1"/>
</dbReference>
<dbReference type="Proteomes" id="UP001562354">
    <property type="component" value="Unassembled WGS sequence"/>
</dbReference>
<organism evidence="10 11">
    <name type="scientific">Neodothiora populina</name>
    <dbReference type="NCBI Taxonomy" id="2781224"/>
    <lineage>
        <taxon>Eukaryota</taxon>
        <taxon>Fungi</taxon>
        <taxon>Dikarya</taxon>
        <taxon>Ascomycota</taxon>
        <taxon>Pezizomycotina</taxon>
        <taxon>Dothideomycetes</taxon>
        <taxon>Dothideomycetidae</taxon>
        <taxon>Dothideales</taxon>
        <taxon>Dothioraceae</taxon>
        <taxon>Neodothiora</taxon>
    </lineage>
</organism>
<feature type="compositionally biased region" description="Polar residues" evidence="8">
    <location>
        <begin position="110"/>
        <end position="119"/>
    </location>
</feature>
<feature type="region of interest" description="Disordered" evidence="8">
    <location>
        <begin position="1"/>
        <end position="272"/>
    </location>
</feature>
<dbReference type="InterPro" id="IPR039024">
    <property type="entry name" value="RTC4"/>
</dbReference>
<dbReference type="PANTHER" id="PTHR41391:SF1">
    <property type="entry name" value="RESTRICTION OF TELOMERE CAPPING PROTEIN 4"/>
    <property type="match status" value="1"/>
</dbReference>
<dbReference type="GeneID" id="95975458"/>
<reference evidence="10 11" key="1">
    <citation type="submission" date="2024-07" db="EMBL/GenBank/DDBJ databases">
        <title>Draft sequence of the Neodothiora populina.</title>
        <authorList>
            <person name="Drown D.D."/>
            <person name="Schuette U.S."/>
            <person name="Buechlein A.B."/>
            <person name="Rusch D.R."/>
            <person name="Winton L.W."/>
            <person name="Adams G.A."/>
        </authorList>
    </citation>
    <scope>NUCLEOTIDE SEQUENCE [LARGE SCALE GENOMIC DNA]</scope>
    <source>
        <strain evidence="10 11">CPC 39397</strain>
    </source>
</reference>
<evidence type="ECO:0000256" key="3">
    <source>
        <dbReference type="ARBA" id="ARBA00004496"/>
    </source>
</evidence>
<evidence type="ECO:0000313" key="11">
    <source>
        <dbReference type="Proteomes" id="UP001562354"/>
    </source>
</evidence>
<feature type="compositionally biased region" description="Low complexity" evidence="8">
    <location>
        <begin position="263"/>
        <end position="272"/>
    </location>
</feature>
<feature type="region of interest" description="Disordered" evidence="8">
    <location>
        <begin position="363"/>
        <end position="385"/>
    </location>
</feature>
<feature type="region of interest" description="Disordered" evidence="8">
    <location>
        <begin position="472"/>
        <end position="500"/>
    </location>
</feature>
<evidence type="ECO:0000256" key="5">
    <source>
        <dbReference type="ARBA" id="ARBA00015162"/>
    </source>
</evidence>
<evidence type="ECO:0000256" key="2">
    <source>
        <dbReference type="ARBA" id="ARBA00004123"/>
    </source>
</evidence>
<dbReference type="PANTHER" id="PTHR41391">
    <property type="entry name" value="RESTRICTION OF TELOMERE CAPPING PROTEIN 4"/>
    <property type="match status" value="1"/>
</dbReference>
<feature type="compositionally biased region" description="Polar residues" evidence="8">
    <location>
        <begin position="168"/>
        <end position="193"/>
    </location>
</feature>
<proteinExistence type="inferred from homology"/>
<feature type="compositionally biased region" description="Basic and acidic residues" evidence="8">
    <location>
        <begin position="22"/>
        <end position="31"/>
    </location>
</feature>
<feature type="compositionally biased region" description="Polar residues" evidence="8">
    <location>
        <begin position="93"/>
        <end position="102"/>
    </location>
</feature>